<protein>
    <submittedName>
        <fullName evidence="2">Uncharacterized protein</fullName>
    </submittedName>
</protein>
<accession>A0A1D6LMR7</accession>
<dbReference type="InterPro" id="IPR012340">
    <property type="entry name" value="NA-bd_OB-fold"/>
</dbReference>
<organism evidence="2">
    <name type="scientific">Zea mays</name>
    <name type="common">Maize</name>
    <dbReference type="NCBI Taxonomy" id="4577"/>
    <lineage>
        <taxon>Eukaryota</taxon>
        <taxon>Viridiplantae</taxon>
        <taxon>Streptophyta</taxon>
        <taxon>Embryophyta</taxon>
        <taxon>Tracheophyta</taxon>
        <taxon>Spermatophyta</taxon>
        <taxon>Magnoliopsida</taxon>
        <taxon>Liliopsida</taxon>
        <taxon>Poales</taxon>
        <taxon>Poaceae</taxon>
        <taxon>PACMAD clade</taxon>
        <taxon>Panicoideae</taxon>
        <taxon>Andropogonodae</taxon>
        <taxon>Andropogoneae</taxon>
        <taxon>Tripsacinae</taxon>
        <taxon>Zea</taxon>
    </lineage>
</organism>
<reference evidence="2" key="1">
    <citation type="submission" date="2015-12" db="EMBL/GenBank/DDBJ databases">
        <title>Update maize B73 reference genome by single molecule sequencing technologies.</title>
        <authorList>
            <consortium name="Maize Genome Sequencing Project"/>
            <person name="Ware D."/>
        </authorList>
    </citation>
    <scope>NUCLEOTIDE SEQUENCE</scope>
    <source>
        <tissue evidence="2">Seedling</tissue>
    </source>
</reference>
<sequence length="225" mass="24451">MSSEKMMKGTLEWFNATTGYGFITSIDYEVHVAEEKFDSSTETPTSKVGDAESSEISQSTGHPSKVEDNQIHQVSKYSSPSDEAEPNQLRGSVGDLPEGSASSATTKIHQSGDTETGKSIHTRMEDTFDRNILQAQLAESALEPAEPKESLAIEEVLVTTINGVPHGVEVKLGMALAAFRTARGVAAKHEAKLFLDWHLANLVYAIAASLTDLSMALWDLYDPYE</sequence>
<dbReference type="STRING" id="4577.A0A1D6LMR7"/>
<feature type="compositionally biased region" description="Polar residues" evidence="1">
    <location>
        <begin position="100"/>
        <end position="109"/>
    </location>
</feature>
<feature type="region of interest" description="Disordered" evidence="1">
    <location>
        <begin position="36"/>
        <end position="119"/>
    </location>
</feature>
<evidence type="ECO:0000256" key="1">
    <source>
        <dbReference type="SAM" id="MobiDB-lite"/>
    </source>
</evidence>
<feature type="non-terminal residue" evidence="2">
    <location>
        <position position="225"/>
    </location>
</feature>
<dbReference type="Gene3D" id="2.40.50.140">
    <property type="entry name" value="Nucleic acid-binding proteins"/>
    <property type="match status" value="1"/>
</dbReference>
<proteinExistence type="predicted"/>
<evidence type="ECO:0000313" key="2">
    <source>
        <dbReference type="EMBL" id="AQK80863.1"/>
    </source>
</evidence>
<gene>
    <name evidence="2" type="ORF">ZEAMMB73_Zm00001d036362</name>
</gene>
<feature type="compositionally biased region" description="Basic and acidic residues" evidence="1">
    <location>
        <begin position="110"/>
        <end position="119"/>
    </location>
</feature>
<dbReference type="AlphaFoldDB" id="A0A1D6LMR7"/>
<dbReference type="InParanoid" id="A0A1D6LMR7"/>
<feature type="compositionally biased region" description="Polar residues" evidence="1">
    <location>
        <begin position="71"/>
        <end position="81"/>
    </location>
</feature>
<name>A0A1D6LMR7_MAIZE</name>
<dbReference type="EMBL" id="CM000782">
    <property type="protein sequence ID" value="AQK80863.1"/>
    <property type="molecule type" value="Genomic_DNA"/>
</dbReference>
<dbReference type="ExpressionAtlas" id="A0A1D6LMR7">
    <property type="expression patterns" value="baseline"/>
</dbReference>